<evidence type="ECO:0000256" key="2">
    <source>
        <dbReference type="ARBA" id="ARBA00005417"/>
    </source>
</evidence>
<keyword evidence="6" id="KW-0067">ATP-binding</keyword>
<dbReference type="InterPro" id="IPR030947">
    <property type="entry name" value="EcfA_1"/>
</dbReference>
<dbReference type="InterPro" id="IPR003593">
    <property type="entry name" value="AAA+_ATPase"/>
</dbReference>
<dbReference type="FunFam" id="3.40.50.300:FF:000224">
    <property type="entry name" value="Energy-coupling factor transporter ATP-binding protein EcfA"/>
    <property type="match status" value="1"/>
</dbReference>
<dbReference type="InterPro" id="IPR027417">
    <property type="entry name" value="P-loop_NTPase"/>
</dbReference>
<gene>
    <name evidence="10" type="ORF">D1639_02145</name>
</gene>
<accession>A0A7C9JPL6</accession>
<keyword evidence="5" id="KW-0547">Nucleotide-binding</keyword>
<evidence type="ECO:0000256" key="6">
    <source>
        <dbReference type="ARBA" id="ARBA00022840"/>
    </source>
</evidence>
<evidence type="ECO:0000256" key="4">
    <source>
        <dbReference type="ARBA" id="ARBA00022475"/>
    </source>
</evidence>
<organism evidence="10">
    <name type="scientific">Muribaculaceae bacterium Z82</name>
    <dbReference type="NCBI Taxonomy" id="2304548"/>
    <lineage>
        <taxon>Bacteria</taxon>
        <taxon>Pseudomonadati</taxon>
        <taxon>Bacteroidota</taxon>
        <taxon>Bacteroidia</taxon>
        <taxon>Bacteroidales</taxon>
        <taxon>Muribaculaceae</taxon>
    </lineage>
</organism>
<dbReference type="AlphaFoldDB" id="A0A7C9JPL6"/>
<evidence type="ECO:0000256" key="7">
    <source>
        <dbReference type="ARBA" id="ARBA00022967"/>
    </source>
</evidence>
<dbReference type="NCBIfam" id="TIGR04520">
    <property type="entry name" value="ECF_ATPase_1"/>
    <property type="match status" value="1"/>
</dbReference>
<dbReference type="PROSITE" id="PS50893">
    <property type="entry name" value="ABC_TRANSPORTER_2"/>
    <property type="match status" value="1"/>
</dbReference>
<dbReference type="InterPro" id="IPR050095">
    <property type="entry name" value="ECF_ABC_transporter_ATP-bd"/>
</dbReference>
<dbReference type="GO" id="GO:0043190">
    <property type="term" value="C:ATP-binding cassette (ABC) transporter complex"/>
    <property type="evidence" value="ECO:0007669"/>
    <property type="project" value="TreeGrafter"/>
</dbReference>
<evidence type="ECO:0000256" key="5">
    <source>
        <dbReference type="ARBA" id="ARBA00022741"/>
    </source>
</evidence>
<comment type="subcellular location">
    <subcellularLocation>
        <location evidence="1">Cell membrane</location>
    </subcellularLocation>
</comment>
<evidence type="ECO:0000256" key="8">
    <source>
        <dbReference type="ARBA" id="ARBA00023136"/>
    </source>
</evidence>
<evidence type="ECO:0000256" key="1">
    <source>
        <dbReference type="ARBA" id="ARBA00004236"/>
    </source>
</evidence>
<dbReference type="InterPro" id="IPR003439">
    <property type="entry name" value="ABC_transporter-like_ATP-bd"/>
</dbReference>
<protein>
    <submittedName>
        <fullName evidence="10">Energy-coupling factor transporter ATPase</fullName>
    </submittedName>
</protein>
<dbReference type="InterPro" id="IPR017871">
    <property type="entry name" value="ABC_transporter-like_CS"/>
</dbReference>
<dbReference type="InterPro" id="IPR015856">
    <property type="entry name" value="ABC_transpr_CbiO/EcfA_su"/>
</dbReference>
<dbReference type="GO" id="GO:0005524">
    <property type="term" value="F:ATP binding"/>
    <property type="evidence" value="ECO:0007669"/>
    <property type="project" value="UniProtKB-KW"/>
</dbReference>
<keyword evidence="3" id="KW-0813">Transport</keyword>
<dbReference type="SMART" id="SM00382">
    <property type="entry name" value="AAA"/>
    <property type="match status" value="1"/>
</dbReference>
<dbReference type="CDD" id="cd03225">
    <property type="entry name" value="ABC_cobalt_CbiO_domain1"/>
    <property type="match status" value="1"/>
</dbReference>
<dbReference type="GO" id="GO:0016887">
    <property type="term" value="F:ATP hydrolysis activity"/>
    <property type="evidence" value="ECO:0007669"/>
    <property type="project" value="InterPro"/>
</dbReference>
<comment type="similarity">
    <text evidence="2">Belongs to the ABC transporter superfamily.</text>
</comment>
<evidence type="ECO:0000256" key="3">
    <source>
        <dbReference type="ARBA" id="ARBA00022448"/>
    </source>
</evidence>
<dbReference type="PANTHER" id="PTHR43553">
    <property type="entry name" value="HEAVY METAL TRANSPORTER"/>
    <property type="match status" value="1"/>
</dbReference>
<dbReference type="Pfam" id="PF00005">
    <property type="entry name" value="ABC_tran"/>
    <property type="match status" value="1"/>
</dbReference>
<proteinExistence type="inferred from homology"/>
<keyword evidence="7" id="KW-1278">Translocase</keyword>
<sequence>MPRATDGAAVDFDGIRFTYDGEAFVLDGIDLSVPEGQFLCILGGNGSGKSTLARHINALLLPDEGQVTVLGWSTDDPRCTFDIRSHAGMVFQNPDDQLVASVVENDVAFGPENLGVAPDELQRRVIEALGNVGLQGFDLRETTALSGGQKQRVAIAGVLAMRPRILVLDEATAMLDPRGRKGLMRLARELNEQGLTVVMITHFMDEAAQADRVVVLEAGRVVADGDPDAVLSDPARLESMSLDVPFVASLAVALRKRGVDVAVHVQPDLLKEELCALRSSR</sequence>
<name>A0A7C9JPL6_9BACT</name>
<dbReference type="PANTHER" id="PTHR43553:SF24">
    <property type="entry name" value="ENERGY-COUPLING FACTOR TRANSPORTER ATP-BINDING PROTEIN ECFA1"/>
    <property type="match status" value="1"/>
</dbReference>
<dbReference type="GO" id="GO:0042626">
    <property type="term" value="F:ATPase-coupled transmembrane transporter activity"/>
    <property type="evidence" value="ECO:0007669"/>
    <property type="project" value="TreeGrafter"/>
</dbReference>
<evidence type="ECO:0000259" key="9">
    <source>
        <dbReference type="PROSITE" id="PS50893"/>
    </source>
</evidence>
<dbReference type="EMBL" id="QWKH01000008">
    <property type="protein sequence ID" value="NBI33855.1"/>
    <property type="molecule type" value="Genomic_DNA"/>
</dbReference>
<dbReference type="PROSITE" id="PS00211">
    <property type="entry name" value="ABC_TRANSPORTER_1"/>
    <property type="match status" value="1"/>
</dbReference>
<feature type="domain" description="ABC transporter" evidence="9">
    <location>
        <begin position="10"/>
        <end position="243"/>
    </location>
</feature>
<keyword evidence="8" id="KW-0472">Membrane</keyword>
<comment type="caution">
    <text evidence="10">The sequence shown here is derived from an EMBL/GenBank/DDBJ whole genome shotgun (WGS) entry which is preliminary data.</text>
</comment>
<keyword evidence="4" id="KW-1003">Cell membrane</keyword>
<evidence type="ECO:0000313" key="10">
    <source>
        <dbReference type="EMBL" id="NBI33855.1"/>
    </source>
</evidence>
<dbReference type="SUPFAM" id="SSF52540">
    <property type="entry name" value="P-loop containing nucleoside triphosphate hydrolases"/>
    <property type="match status" value="1"/>
</dbReference>
<reference evidence="10" key="1">
    <citation type="submission" date="2018-08" db="EMBL/GenBank/DDBJ databases">
        <title>Murine metabolic-syndrome-specific gut microbial biobank.</title>
        <authorList>
            <person name="Liu C."/>
        </authorList>
    </citation>
    <scope>NUCLEOTIDE SEQUENCE [LARGE SCALE GENOMIC DNA]</scope>
    <source>
        <strain evidence="10">Z82</strain>
    </source>
</reference>
<dbReference type="Gene3D" id="3.40.50.300">
    <property type="entry name" value="P-loop containing nucleotide triphosphate hydrolases"/>
    <property type="match status" value="1"/>
</dbReference>